<keyword evidence="4" id="KW-1185">Reference proteome</keyword>
<dbReference type="AlphaFoldDB" id="A0A6B3LFA7"/>
<dbReference type="KEGG" id="soa:G3M56_000525"/>
<keyword evidence="2" id="KW-0812">Transmembrane</keyword>
<name>A0A6B3LFA7_9BACT</name>
<feature type="transmembrane region" description="Helical" evidence="2">
    <location>
        <begin position="7"/>
        <end position="27"/>
    </location>
</feature>
<evidence type="ECO:0000256" key="2">
    <source>
        <dbReference type="SAM" id="Phobius"/>
    </source>
</evidence>
<dbReference type="EMBL" id="CP066776">
    <property type="protein sequence ID" value="QQL45107.1"/>
    <property type="molecule type" value="Genomic_DNA"/>
</dbReference>
<organism evidence="3 4">
    <name type="scientific">Sulfuriroseicoccus oceanibius</name>
    <dbReference type="NCBI Taxonomy" id="2707525"/>
    <lineage>
        <taxon>Bacteria</taxon>
        <taxon>Pseudomonadati</taxon>
        <taxon>Verrucomicrobiota</taxon>
        <taxon>Verrucomicrobiia</taxon>
        <taxon>Verrucomicrobiales</taxon>
        <taxon>Verrucomicrobiaceae</taxon>
        <taxon>Sulfuriroseicoccus</taxon>
    </lineage>
</organism>
<keyword evidence="2" id="KW-0472">Membrane</keyword>
<evidence type="ECO:0000313" key="4">
    <source>
        <dbReference type="Proteomes" id="UP000475117"/>
    </source>
</evidence>
<sequence length="312" mass="35024">MDSAFRSIFVISAVGALVIGGVMVLLGESSQGDLKPSHAGELAKKLHQIENRIAANMADLEYVDRTRVKLEAKVASRQSELETRLNVEKLLLEVEEFKDLLAAEEEQRIGMLKKYKRQQLKLANKVVGRDYDSYEFPDGSTASNVTVVKARSDAFVLQWDGGLKTVEYSELSPEAQYEIGYTPTIESLYQALVVKKETASKDRKVANSAVTRKSPERNDQASSGVTSRLDREIDELERKLLALKAQRTAKSIELNQVVEIQRRNRSPIVRREDKVKLDSIHSEISVLNRRILSVRGEIAKKRSELTAARLKG</sequence>
<dbReference type="RefSeq" id="WP_164364990.1">
    <property type="nucleotide sequence ID" value="NZ_CP066776.1"/>
</dbReference>
<accession>A0A6B3LFA7</accession>
<reference evidence="3 4" key="1">
    <citation type="submission" date="2020-12" db="EMBL/GenBank/DDBJ databases">
        <title>Sulforoseuscoccus oceanibium gen. nov., sp. nov., a representative of the phylum Verrucomicrobia with special cytoplasmic membrane, and proposal of Sulforoseuscoccusaceae fam. nov.</title>
        <authorList>
            <person name="Xi F."/>
        </authorList>
    </citation>
    <scope>NUCLEOTIDE SEQUENCE [LARGE SCALE GENOMIC DNA]</scope>
    <source>
        <strain evidence="3 4">T37</strain>
    </source>
</reference>
<evidence type="ECO:0000256" key="1">
    <source>
        <dbReference type="SAM" id="MobiDB-lite"/>
    </source>
</evidence>
<feature type="region of interest" description="Disordered" evidence="1">
    <location>
        <begin position="203"/>
        <end position="228"/>
    </location>
</feature>
<gene>
    <name evidence="3" type="ORF">G3M56_000525</name>
</gene>
<proteinExistence type="predicted"/>
<evidence type="ECO:0000313" key="3">
    <source>
        <dbReference type="EMBL" id="QQL45107.1"/>
    </source>
</evidence>
<protein>
    <submittedName>
        <fullName evidence="3">Uncharacterized protein</fullName>
    </submittedName>
</protein>
<keyword evidence="2" id="KW-1133">Transmembrane helix</keyword>
<dbReference type="Proteomes" id="UP000475117">
    <property type="component" value="Chromosome"/>
</dbReference>